<gene>
    <name evidence="2" type="ORF">FJU11_16125</name>
</gene>
<feature type="region of interest" description="Disordered" evidence="1">
    <location>
        <begin position="235"/>
        <end position="298"/>
    </location>
</feature>
<dbReference type="Proteomes" id="UP000320314">
    <property type="component" value="Unassembled WGS sequence"/>
</dbReference>
<feature type="non-terminal residue" evidence="2">
    <location>
        <position position="668"/>
    </location>
</feature>
<feature type="compositionally biased region" description="Basic and acidic residues" evidence="1">
    <location>
        <begin position="654"/>
        <end position="668"/>
    </location>
</feature>
<feature type="region of interest" description="Disordered" evidence="1">
    <location>
        <begin position="68"/>
        <end position="100"/>
    </location>
</feature>
<evidence type="ECO:0000256" key="1">
    <source>
        <dbReference type="SAM" id="MobiDB-lite"/>
    </source>
</evidence>
<accession>A0A506U2I7</accession>
<feature type="region of interest" description="Disordered" evidence="1">
    <location>
        <begin position="124"/>
        <end position="161"/>
    </location>
</feature>
<evidence type="ECO:0000313" key="2">
    <source>
        <dbReference type="EMBL" id="TPW26087.1"/>
    </source>
</evidence>
<feature type="region of interest" description="Disordered" evidence="1">
    <location>
        <begin position="178"/>
        <end position="219"/>
    </location>
</feature>
<proteinExistence type="predicted"/>
<dbReference type="AlphaFoldDB" id="A0A506U2I7"/>
<keyword evidence="3" id="KW-1185">Reference proteome</keyword>
<dbReference type="InterPro" id="IPR050149">
    <property type="entry name" value="Collagen_superfamily"/>
</dbReference>
<dbReference type="InterPro" id="IPR012334">
    <property type="entry name" value="Pectin_lyas_fold"/>
</dbReference>
<dbReference type="InterPro" id="IPR011050">
    <property type="entry name" value="Pectin_lyase_fold/virulence"/>
</dbReference>
<sequence>MATSLLRAYIAKDEHLILEWENGSLDDLGTVRGRNGLDGADGVGVLDAEIDVSGDLILALTNNRYVSAGRAQGKPGDRGDPGPKGPKGDTGDVGPRGLTVTQGAVDANDHLILTLNDGSTLDAGKVVGPAGATGPKGEQGAEGPKGPTGDAGPTGKTGSAGQSAYEIAIDEGFTGTEGDWLETLVGPQGEQGDPGNQGPMGPEGPTGLAGAKGDQGPEGASAFAIAQSDGFAGTETNWLDSLIGPEGPLGPTGEQGPRGPTGRQGDAGPPGPKGDTGDQGPQGPKGPQGTRGENYTGVGPFAALSSVSVPTSANVVRTDGYASGNSRGAAYYRAITDDGSALTAWQTRTANDRLFELASEWPNPLEFGASDSLSADSTDAFRKCVDYAVAKGRPILITANHALGEIEIPDDVSIISHAALGYDFSGNTNPQTNGPQIRMLPGAATLFDVTGHERMRFSGLHLSSEGWKGIAVTGGGNSVLMTDTFIRGFEHGLGNNVDGRDIYLGQFTASNVLISNCGTGLNSPVDSFFMNLEINACGTNASFQAGSDTTVWMGGRCEWAENVGLNLYGNNDLTLNGVVFDGCGSYAIRASGGASTFKMIGGAIKRSGRKQDDSDFSNAHLYLESASRMKLVGVDFVAVNDGAKPGHSGGIKVGHGDGRRDARRGPIG</sequence>
<evidence type="ECO:0000313" key="3">
    <source>
        <dbReference type="Proteomes" id="UP000320314"/>
    </source>
</evidence>
<feature type="compositionally biased region" description="Low complexity" evidence="1">
    <location>
        <begin position="278"/>
        <end position="290"/>
    </location>
</feature>
<dbReference type="Gene3D" id="1.20.5.320">
    <property type="entry name" value="6-Phosphogluconate Dehydrogenase, domain 3"/>
    <property type="match status" value="1"/>
</dbReference>
<evidence type="ECO:0008006" key="4">
    <source>
        <dbReference type="Google" id="ProtNLM"/>
    </source>
</evidence>
<dbReference type="GO" id="GO:0005615">
    <property type="term" value="C:extracellular space"/>
    <property type="evidence" value="ECO:0007669"/>
    <property type="project" value="TreeGrafter"/>
</dbReference>
<protein>
    <recommendedName>
        <fullName evidence="4">Collagen-like protein</fullName>
    </recommendedName>
</protein>
<organism evidence="2 3">
    <name type="scientific">Pararhizobium mangrovi</name>
    <dbReference type="NCBI Taxonomy" id="2590452"/>
    <lineage>
        <taxon>Bacteria</taxon>
        <taxon>Pseudomonadati</taxon>
        <taxon>Pseudomonadota</taxon>
        <taxon>Alphaproteobacteria</taxon>
        <taxon>Hyphomicrobiales</taxon>
        <taxon>Rhizobiaceae</taxon>
        <taxon>Rhizobium/Agrobacterium group</taxon>
        <taxon>Pararhizobium</taxon>
    </lineage>
</organism>
<dbReference type="SUPFAM" id="SSF51126">
    <property type="entry name" value="Pectin lyase-like"/>
    <property type="match status" value="1"/>
</dbReference>
<dbReference type="PANTHER" id="PTHR24023:SF1082">
    <property type="entry name" value="COLLAGEN TRIPLE HELIX REPEAT"/>
    <property type="match status" value="1"/>
</dbReference>
<dbReference type="GO" id="GO:0031012">
    <property type="term" value="C:extracellular matrix"/>
    <property type="evidence" value="ECO:0007669"/>
    <property type="project" value="TreeGrafter"/>
</dbReference>
<dbReference type="PANTHER" id="PTHR24023">
    <property type="entry name" value="COLLAGEN ALPHA"/>
    <property type="match status" value="1"/>
</dbReference>
<name>A0A506U2I7_9HYPH</name>
<dbReference type="InterPro" id="IPR008160">
    <property type="entry name" value="Collagen"/>
</dbReference>
<feature type="compositionally biased region" description="Basic and acidic residues" evidence="1">
    <location>
        <begin position="75"/>
        <end position="90"/>
    </location>
</feature>
<reference evidence="2 3" key="1">
    <citation type="submission" date="2019-06" db="EMBL/GenBank/DDBJ databases">
        <authorList>
            <person name="Li M."/>
        </authorList>
    </citation>
    <scope>NUCLEOTIDE SEQUENCE [LARGE SCALE GENOMIC DNA]</scope>
    <source>
        <strain evidence="2 3">BGMRC6574</strain>
    </source>
</reference>
<dbReference type="EMBL" id="VHLH01000037">
    <property type="protein sequence ID" value="TPW26087.1"/>
    <property type="molecule type" value="Genomic_DNA"/>
</dbReference>
<dbReference type="OrthoDB" id="7519311at2"/>
<dbReference type="RefSeq" id="WP_141168111.1">
    <property type="nucleotide sequence ID" value="NZ_VHLH01000037.1"/>
</dbReference>
<comment type="caution">
    <text evidence="2">The sequence shown here is derived from an EMBL/GenBank/DDBJ whole genome shotgun (WGS) entry which is preliminary data.</text>
</comment>
<dbReference type="Gene3D" id="2.160.20.10">
    <property type="entry name" value="Single-stranded right-handed beta-helix, Pectin lyase-like"/>
    <property type="match status" value="1"/>
</dbReference>
<feature type="region of interest" description="Disordered" evidence="1">
    <location>
        <begin position="647"/>
        <end position="668"/>
    </location>
</feature>
<dbReference type="Pfam" id="PF01391">
    <property type="entry name" value="Collagen"/>
    <property type="match status" value="1"/>
</dbReference>